<evidence type="ECO:0000313" key="3">
    <source>
        <dbReference type="Proteomes" id="UP000000305"/>
    </source>
</evidence>
<evidence type="ECO:0000256" key="1">
    <source>
        <dbReference type="SAM" id="SignalP"/>
    </source>
</evidence>
<dbReference type="Proteomes" id="UP000000305">
    <property type="component" value="Unassembled WGS sequence"/>
</dbReference>
<evidence type="ECO:0008006" key="4">
    <source>
        <dbReference type="Google" id="ProtNLM"/>
    </source>
</evidence>
<dbReference type="KEGG" id="dpx:DAPPUDRAFT_235909"/>
<dbReference type="InParanoid" id="E9FZD5"/>
<organism evidence="2 3">
    <name type="scientific">Daphnia pulex</name>
    <name type="common">Water flea</name>
    <dbReference type="NCBI Taxonomy" id="6669"/>
    <lineage>
        <taxon>Eukaryota</taxon>
        <taxon>Metazoa</taxon>
        <taxon>Ecdysozoa</taxon>
        <taxon>Arthropoda</taxon>
        <taxon>Crustacea</taxon>
        <taxon>Branchiopoda</taxon>
        <taxon>Diplostraca</taxon>
        <taxon>Cladocera</taxon>
        <taxon>Anomopoda</taxon>
        <taxon>Daphniidae</taxon>
        <taxon>Daphnia</taxon>
    </lineage>
</organism>
<feature type="signal peptide" evidence="1">
    <location>
        <begin position="1"/>
        <end position="21"/>
    </location>
</feature>
<keyword evidence="3" id="KW-1185">Reference proteome</keyword>
<gene>
    <name evidence="2" type="ORF">DAPPUDRAFT_235909</name>
</gene>
<name>E9FZD5_DAPPU</name>
<sequence length="85" mass="9697">MGSTCCNTELLGWLALALALANQQQQQRPEFYETRWKRTARTAEKKVVEKFLADSFSLSLDANVLRWGIRHGHHSVGYESSITDE</sequence>
<keyword evidence="1" id="KW-0732">Signal</keyword>
<evidence type="ECO:0000313" key="2">
    <source>
        <dbReference type="EMBL" id="EFX87281.1"/>
    </source>
</evidence>
<dbReference type="HOGENOM" id="CLU_2514965_0_0_1"/>
<dbReference type="AlphaFoldDB" id="E9FZD5"/>
<dbReference type="EMBL" id="GL732528">
    <property type="protein sequence ID" value="EFX87281.1"/>
    <property type="molecule type" value="Genomic_DNA"/>
</dbReference>
<proteinExistence type="predicted"/>
<feature type="chain" id="PRO_5003236536" description="Secreted protein" evidence="1">
    <location>
        <begin position="22"/>
        <end position="85"/>
    </location>
</feature>
<reference evidence="2 3" key="1">
    <citation type="journal article" date="2011" name="Science">
        <title>The ecoresponsive genome of Daphnia pulex.</title>
        <authorList>
            <person name="Colbourne J.K."/>
            <person name="Pfrender M.E."/>
            <person name="Gilbert D."/>
            <person name="Thomas W.K."/>
            <person name="Tucker A."/>
            <person name="Oakley T.H."/>
            <person name="Tokishita S."/>
            <person name="Aerts A."/>
            <person name="Arnold G.J."/>
            <person name="Basu M.K."/>
            <person name="Bauer D.J."/>
            <person name="Caceres C.E."/>
            <person name="Carmel L."/>
            <person name="Casola C."/>
            <person name="Choi J.H."/>
            <person name="Detter J.C."/>
            <person name="Dong Q."/>
            <person name="Dusheyko S."/>
            <person name="Eads B.D."/>
            <person name="Frohlich T."/>
            <person name="Geiler-Samerotte K.A."/>
            <person name="Gerlach D."/>
            <person name="Hatcher P."/>
            <person name="Jogdeo S."/>
            <person name="Krijgsveld J."/>
            <person name="Kriventseva E.V."/>
            <person name="Kultz D."/>
            <person name="Laforsch C."/>
            <person name="Lindquist E."/>
            <person name="Lopez J."/>
            <person name="Manak J.R."/>
            <person name="Muller J."/>
            <person name="Pangilinan J."/>
            <person name="Patwardhan R.P."/>
            <person name="Pitluck S."/>
            <person name="Pritham E.J."/>
            <person name="Rechtsteiner A."/>
            <person name="Rho M."/>
            <person name="Rogozin I.B."/>
            <person name="Sakarya O."/>
            <person name="Salamov A."/>
            <person name="Schaack S."/>
            <person name="Shapiro H."/>
            <person name="Shiga Y."/>
            <person name="Skalitzky C."/>
            <person name="Smith Z."/>
            <person name="Souvorov A."/>
            <person name="Sung W."/>
            <person name="Tang Z."/>
            <person name="Tsuchiya D."/>
            <person name="Tu H."/>
            <person name="Vos H."/>
            <person name="Wang M."/>
            <person name="Wolf Y.I."/>
            <person name="Yamagata H."/>
            <person name="Yamada T."/>
            <person name="Ye Y."/>
            <person name="Shaw J.R."/>
            <person name="Andrews J."/>
            <person name="Crease T.J."/>
            <person name="Tang H."/>
            <person name="Lucas S.M."/>
            <person name="Robertson H.M."/>
            <person name="Bork P."/>
            <person name="Koonin E.V."/>
            <person name="Zdobnov E.M."/>
            <person name="Grigoriev I.V."/>
            <person name="Lynch M."/>
            <person name="Boore J.L."/>
        </authorList>
    </citation>
    <scope>NUCLEOTIDE SEQUENCE [LARGE SCALE GENOMIC DNA]</scope>
</reference>
<protein>
    <recommendedName>
        <fullName evidence="4">Secreted protein</fullName>
    </recommendedName>
</protein>
<accession>E9FZD5</accession>